<evidence type="ECO:0000256" key="2">
    <source>
        <dbReference type="ARBA" id="ARBA00022525"/>
    </source>
</evidence>
<evidence type="ECO:0000259" key="6">
    <source>
        <dbReference type="Pfam" id="PF13330"/>
    </source>
</evidence>
<dbReference type="Proteomes" id="UP001205998">
    <property type="component" value="Unassembled WGS sequence"/>
</dbReference>
<dbReference type="InterPro" id="IPR025155">
    <property type="entry name" value="WxxW_domain"/>
</dbReference>
<protein>
    <recommendedName>
        <fullName evidence="6">WxxW domain-containing protein</fullName>
    </recommendedName>
</protein>
<evidence type="ECO:0000256" key="4">
    <source>
        <dbReference type="ARBA" id="ARBA00023180"/>
    </source>
</evidence>
<evidence type="ECO:0000256" key="5">
    <source>
        <dbReference type="SAM" id="SignalP"/>
    </source>
</evidence>
<name>A0AAD5AJZ3_SILAS</name>
<accession>A0AAD5AJZ3</accession>
<comment type="caution">
    <text evidence="7">The sequence shown here is derived from an EMBL/GenBank/DDBJ whole genome shotgun (WGS) entry which is preliminary data.</text>
</comment>
<dbReference type="Pfam" id="PF13330">
    <property type="entry name" value="Mucin2_WxxW"/>
    <property type="match status" value="1"/>
</dbReference>
<evidence type="ECO:0000313" key="8">
    <source>
        <dbReference type="Proteomes" id="UP001205998"/>
    </source>
</evidence>
<keyword evidence="8" id="KW-1185">Reference proteome</keyword>
<evidence type="ECO:0000256" key="3">
    <source>
        <dbReference type="ARBA" id="ARBA00022729"/>
    </source>
</evidence>
<keyword evidence="3 5" id="KW-0732">Signal</keyword>
<feature type="domain" description="WxxW" evidence="6">
    <location>
        <begin position="29"/>
        <end position="67"/>
    </location>
</feature>
<reference evidence="7" key="1">
    <citation type="submission" date="2018-07" db="EMBL/GenBank/DDBJ databases">
        <title>Comparative genomics of catfishes provides insights into carnivory and benthic adaptation.</title>
        <authorList>
            <person name="Zhang Y."/>
            <person name="Wang D."/>
            <person name="Peng Z."/>
            <person name="Zheng S."/>
            <person name="Shao F."/>
            <person name="Tao W."/>
        </authorList>
    </citation>
    <scope>NUCLEOTIDE SEQUENCE</scope>
    <source>
        <strain evidence="7">Chongqing</strain>
    </source>
</reference>
<feature type="signal peptide" evidence="5">
    <location>
        <begin position="1"/>
        <end position="18"/>
    </location>
</feature>
<sequence>MKASIFVFLIIMGVFSEGQELLNIKVCYTQWFNRDSPTGLGDYETLDRLRVEYPGMICLKPLTIEATTLSDYILGF</sequence>
<keyword evidence="2" id="KW-0964">Secreted</keyword>
<feature type="chain" id="PRO_5042066027" description="WxxW domain-containing protein" evidence="5">
    <location>
        <begin position="19"/>
        <end position="76"/>
    </location>
</feature>
<organism evidence="7 8">
    <name type="scientific">Silurus asotus</name>
    <name type="common">Amur catfish</name>
    <name type="synonym">Parasilurus asotus</name>
    <dbReference type="NCBI Taxonomy" id="30991"/>
    <lineage>
        <taxon>Eukaryota</taxon>
        <taxon>Metazoa</taxon>
        <taxon>Chordata</taxon>
        <taxon>Craniata</taxon>
        <taxon>Vertebrata</taxon>
        <taxon>Euteleostomi</taxon>
        <taxon>Actinopterygii</taxon>
        <taxon>Neopterygii</taxon>
        <taxon>Teleostei</taxon>
        <taxon>Ostariophysi</taxon>
        <taxon>Siluriformes</taxon>
        <taxon>Siluridae</taxon>
        <taxon>Silurus</taxon>
    </lineage>
</organism>
<gene>
    <name evidence="7" type="ORF">C0J50_22915</name>
</gene>
<dbReference type="AlphaFoldDB" id="A0AAD5AJZ3"/>
<dbReference type="EMBL" id="MU551703">
    <property type="protein sequence ID" value="KAI5617537.1"/>
    <property type="molecule type" value="Genomic_DNA"/>
</dbReference>
<comment type="subcellular location">
    <subcellularLocation>
        <location evidence="1">Secreted</location>
    </subcellularLocation>
</comment>
<dbReference type="GO" id="GO:0005576">
    <property type="term" value="C:extracellular region"/>
    <property type="evidence" value="ECO:0007669"/>
    <property type="project" value="UniProtKB-SubCell"/>
</dbReference>
<evidence type="ECO:0000256" key="1">
    <source>
        <dbReference type="ARBA" id="ARBA00004613"/>
    </source>
</evidence>
<evidence type="ECO:0000313" key="7">
    <source>
        <dbReference type="EMBL" id="KAI5617537.1"/>
    </source>
</evidence>
<proteinExistence type="predicted"/>
<keyword evidence="4" id="KW-0325">Glycoprotein</keyword>